<gene>
    <name evidence="3" type="ORF">BWK62_07920</name>
</gene>
<name>A0A246GAP4_9FLAO</name>
<evidence type="ECO:0000313" key="4">
    <source>
        <dbReference type="Proteomes" id="UP000198034"/>
    </source>
</evidence>
<dbReference type="PROSITE" id="PS51257">
    <property type="entry name" value="PROKAR_LIPOPROTEIN"/>
    <property type="match status" value="1"/>
</dbReference>
<evidence type="ECO:0000256" key="1">
    <source>
        <dbReference type="ARBA" id="ARBA00022729"/>
    </source>
</evidence>
<proteinExistence type="predicted"/>
<keyword evidence="1" id="KW-0732">Signal</keyword>
<evidence type="ECO:0000313" key="3">
    <source>
        <dbReference type="EMBL" id="OWP77174.1"/>
    </source>
</evidence>
<dbReference type="Gene3D" id="3.40.190.10">
    <property type="entry name" value="Periplasmic binding protein-like II"/>
    <property type="match status" value="2"/>
</dbReference>
<dbReference type="Pfam" id="PF12849">
    <property type="entry name" value="PBP_like_2"/>
    <property type="match status" value="1"/>
</dbReference>
<dbReference type="OrthoDB" id="1450880at2"/>
<accession>A0A246GAP4</accession>
<dbReference type="PANTHER" id="PTHR30570">
    <property type="entry name" value="PERIPLASMIC PHOSPHATE BINDING COMPONENT OF PHOSPHATE ABC TRANSPORTER"/>
    <property type="match status" value="1"/>
</dbReference>
<sequence length="304" mass="33966">MKLKYLVGGLLLTSVFFISCYFGNKEEKETILTGTATILVDETVYPLVEDHQMIFENQYQAKIKLLPKPEREIVKLLSEGKNNLAILTRELTTSETRKFSKSSIKGKITDFAIDGIAFIGHPTNSNFKIEEEELLSFLKGKPSKIKSLVFDNANSSTVRYLMDLAKLKSLPKNNLFSLSTNNEVIKFVSKNSNAIGVIGINWITQPMPDFQKIVESVKVLELKTKNGTFVIPSQDLLGSGSYPYSRKIKILNYQGTSGLGMGFASFVAGELGQRIVLKSGLAPVRMPSRNIIIRKEVEEKEENN</sequence>
<dbReference type="InterPro" id="IPR050811">
    <property type="entry name" value="Phosphate_ABC_transporter"/>
</dbReference>
<organism evidence="3 4">
    <name type="scientific">Flavobacterium columnare</name>
    <dbReference type="NCBI Taxonomy" id="996"/>
    <lineage>
        <taxon>Bacteria</taxon>
        <taxon>Pseudomonadati</taxon>
        <taxon>Bacteroidota</taxon>
        <taxon>Flavobacteriia</taxon>
        <taxon>Flavobacteriales</taxon>
        <taxon>Flavobacteriaceae</taxon>
        <taxon>Flavobacterium</taxon>
    </lineage>
</organism>
<dbReference type="PANTHER" id="PTHR30570:SF1">
    <property type="entry name" value="PHOSPHATE-BINDING PROTEIN PSTS"/>
    <property type="match status" value="1"/>
</dbReference>
<comment type="caution">
    <text evidence="3">The sequence shown here is derived from an EMBL/GenBank/DDBJ whole genome shotgun (WGS) entry which is preliminary data.</text>
</comment>
<protein>
    <submittedName>
        <fullName evidence="3">Phosphate ABC transporter substrate-binding protein</fullName>
    </submittedName>
</protein>
<dbReference type="InterPro" id="IPR024370">
    <property type="entry name" value="PBP_domain"/>
</dbReference>
<evidence type="ECO:0000259" key="2">
    <source>
        <dbReference type="Pfam" id="PF12849"/>
    </source>
</evidence>
<reference evidence="3 4" key="1">
    <citation type="journal article" date="2017" name="Infect. Genet. Evol.">
        <title>Comparative genome analysis of fish pathogen Flavobacterium columnare reveals extensive sequence diversity within the species.</title>
        <authorList>
            <person name="Kayansamruaj P."/>
            <person name="Dong H.T."/>
            <person name="Hirono I."/>
            <person name="Kondo H."/>
            <person name="Senapin S."/>
            <person name="Rodkhum C."/>
        </authorList>
    </citation>
    <scope>NUCLEOTIDE SEQUENCE [LARGE SCALE GENOMIC DNA]</scope>
    <source>
        <strain evidence="3 4">1214</strain>
    </source>
</reference>
<dbReference type="AlphaFoldDB" id="A0A246GAP4"/>
<dbReference type="Proteomes" id="UP000198034">
    <property type="component" value="Unassembled WGS sequence"/>
</dbReference>
<feature type="domain" description="PBP" evidence="2">
    <location>
        <begin position="34"/>
        <end position="269"/>
    </location>
</feature>
<dbReference type="EMBL" id="MTCY01000019">
    <property type="protein sequence ID" value="OWP77174.1"/>
    <property type="molecule type" value="Genomic_DNA"/>
</dbReference>
<dbReference type="SUPFAM" id="SSF53850">
    <property type="entry name" value="Periplasmic binding protein-like II"/>
    <property type="match status" value="1"/>
</dbReference>